<evidence type="ECO:0000259" key="1">
    <source>
        <dbReference type="Pfam" id="PF23635"/>
    </source>
</evidence>
<evidence type="ECO:0000313" key="3">
    <source>
        <dbReference type="Proteomes" id="UP000000768"/>
    </source>
</evidence>
<name>A0A1W0W362_SORBI</name>
<keyword evidence="3" id="KW-1185">Reference proteome</keyword>
<dbReference type="InterPro" id="IPR056594">
    <property type="entry name" value="AT5G49610-like_b-prop"/>
</dbReference>
<dbReference type="Pfam" id="PF23635">
    <property type="entry name" value="Beta-prop_AT5G49610-like"/>
    <property type="match status" value="1"/>
</dbReference>
<dbReference type="InParanoid" id="A0A1W0W362"/>
<dbReference type="Gramene" id="OQU88791">
    <property type="protein sequence ID" value="OQU88791"/>
    <property type="gene ID" value="SORBI_3002G096600"/>
</dbReference>
<protein>
    <recommendedName>
        <fullName evidence="1">F-box protein AT5G49610-like beta-propeller domain-containing protein</fullName>
    </recommendedName>
</protein>
<evidence type="ECO:0000313" key="2">
    <source>
        <dbReference type="EMBL" id="OQU88791.1"/>
    </source>
</evidence>
<dbReference type="PANTHER" id="PTHR32133:SF386">
    <property type="entry name" value="F-BOX DOMAIN-CONTAINING PROTEIN"/>
    <property type="match status" value="1"/>
</dbReference>
<dbReference type="SUPFAM" id="SSF69304">
    <property type="entry name" value="Tricorn protease N-terminal domain"/>
    <property type="match status" value="1"/>
</dbReference>
<feature type="domain" description="F-box protein AT5G49610-like beta-propeller" evidence="1">
    <location>
        <begin position="39"/>
        <end position="296"/>
    </location>
</feature>
<organism evidence="2 3">
    <name type="scientific">Sorghum bicolor</name>
    <name type="common">Sorghum</name>
    <name type="synonym">Sorghum vulgare</name>
    <dbReference type="NCBI Taxonomy" id="4558"/>
    <lineage>
        <taxon>Eukaryota</taxon>
        <taxon>Viridiplantae</taxon>
        <taxon>Streptophyta</taxon>
        <taxon>Embryophyta</taxon>
        <taxon>Tracheophyta</taxon>
        <taxon>Spermatophyta</taxon>
        <taxon>Magnoliopsida</taxon>
        <taxon>Liliopsida</taxon>
        <taxon>Poales</taxon>
        <taxon>Poaceae</taxon>
        <taxon>PACMAD clade</taxon>
        <taxon>Panicoideae</taxon>
        <taxon>Andropogonodae</taxon>
        <taxon>Andropogoneae</taxon>
        <taxon>Sorghinae</taxon>
        <taxon>Sorghum</taxon>
    </lineage>
</organism>
<reference evidence="2 3" key="1">
    <citation type="journal article" date="2009" name="Nature">
        <title>The Sorghum bicolor genome and the diversification of grasses.</title>
        <authorList>
            <person name="Paterson A.H."/>
            <person name="Bowers J.E."/>
            <person name="Bruggmann R."/>
            <person name="Dubchak I."/>
            <person name="Grimwood J."/>
            <person name="Gundlach H."/>
            <person name="Haberer G."/>
            <person name="Hellsten U."/>
            <person name="Mitros T."/>
            <person name="Poliakov A."/>
            <person name="Schmutz J."/>
            <person name="Spannagl M."/>
            <person name="Tang H."/>
            <person name="Wang X."/>
            <person name="Wicker T."/>
            <person name="Bharti A.K."/>
            <person name="Chapman J."/>
            <person name="Feltus F.A."/>
            <person name="Gowik U."/>
            <person name="Grigoriev I.V."/>
            <person name="Lyons E."/>
            <person name="Maher C.A."/>
            <person name="Martis M."/>
            <person name="Narechania A."/>
            <person name="Otillar R.P."/>
            <person name="Penning B.W."/>
            <person name="Salamov A.A."/>
            <person name="Wang Y."/>
            <person name="Zhang L."/>
            <person name="Carpita N.C."/>
            <person name="Freeling M."/>
            <person name="Gingle A.R."/>
            <person name="Hash C.T."/>
            <person name="Keller B."/>
            <person name="Klein P."/>
            <person name="Kresovich S."/>
            <person name="McCann M.C."/>
            <person name="Ming R."/>
            <person name="Peterson D.G."/>
            <person name="Mehboob-ur-Rahman"/>
            <person name="Ware D."/>
            <person name="Westhoff P."/>
            <person name="Mayer K.F."/>
            <person name="Messing J."/>
            <person name="Rokhsar D.S."/>
        </authorList>
    </citation>
    <scope>NUCLEOTIDE SEQUENCE [LARGE SCALE GENOMIC DNA]</scope>
    <source>
        <strain evidence="3">cv. BTx623</strain>
    </source>
</reference>
<gene>
    <name evidence="2" type="ORF">SORBI_3002G096600</name>
</gene>
<dbReference type="OMA" id="EGMMSAC"/>
<dbReference type="PANTHER" id="PTHR32133">
    <property type="entry name" value="OS07G0120400 PROTEIN"/>
    <property type="match status" value="1"/>
</dbReference>
<sequence length="331" mass="36386">MLGFLHLRESYELCFTPTFSFRPRVDDLHLRLGDRHALDARHGRVLLSWAPFISGYLRSRTDLTVWDPISGDQLDLPELLPPQHQHYPYLFGSNSRAVVLCASTACDHLDCRRGHFLVVFIDASSHEVYVYIYSSEAGAWSHPTSAALDLNDPVRLLHRWHVAMAGNALYFSVHRRMTTGILRYDLGTQEISWVDLPPDCRCQDHRILLTTTGYGGLGIARVDNSRIRLWSREAGPNGVLGWAPSGAIELETVLPANSGDISTVAFVEGIGAFFIRTNVGSFTVDLVSNQVRKVFGNSHGVSSFVPYTSFLTPALGAAFTGAGSTAGGPTA</sequence>
<reference evidence="3" key="2">
    <citation type="journal article" date="2018" name="Plant J.">
        <title>The Sorghum bicolor reference genome: improved assembly, gene annotations, a transcriptome atlas, and signatures of genome organization.</title>
        <authorList>
            <person name="McCormick R.F."/>
            <person name="Truong S.K."/>
            <person name="Sreedasyam A."/>
            <person name="Jenkins J."/>
            <person name="Shu S."/>
            <person name="Sims D."/>
            <person name="Kennedy M."/>
            <person name="Amirebrahimi M."/>
            <person name="Weers B.D."/>
            <person name="McKinley B."/>
            <person name="Mattison A."/>
            <person name="Morishige D.T."/>
            <person name="Grimwood J."/>
            <person name="Schmutz J."/>
            <person name="Mullet J.E."/>
        </authorList>
    </citation>
    <scope>NUCLEOTIDE SEQUENCE [LARGE SCALE GENOMIC DNA]</scope>
    <source>
        <strain evidence="3">cv. BTx623</strain>
    </source>
</reference>
<proteinExistence type="predicted"/>
<dbReference type="EMBL" id="CM000761">
    <property type="protein sequence ID" value="OQU88791.1"/>
    <property type="molecule type" value="Genomic_DNA"/>
</dbReference>
<accession>A0A1W0W362</accession>
<dbReference type="Proteomes" id="UP000000768">
    <property type="component" value="Chromosome 2"/>
</dbReference>
<dbReference type="AlphaFoldDB" id="A0A1W0W362"/>